<evidence type="ECO:0000313" key="3">
    <source>
        <dbReference type="EMBL" id="RZC83572.1"/>
    </source>
</evidence>
<dbReference type="InterPro" id="IPR019557">
    <property type="entry name" value="AminoTfrase-like_pln_mobile"/>
</dbReference>
<evidence type="ECO:0000313" key="4">
    <source>
        <dbReference type="Proteomes" id="UP000316621"/>
    </source>
</evidence>
<dbReference type="InterPro" id="IPR044824">
    <property type="entry name" value="MAIN-like"/>
</dbReference>
<dbReference type="PANTHER" id="PTHR46033:SF80">
    <property type="entry name" value="PROTEIN MAIN-LIKE 2-LIKE"/>
    <property type="match status" value="1"/>
</dbReference>
<dbReference type="EMBL" id="CM010725">
    <property type="protein sequence ID" value="RZC83572.1"/>
    <property type="molecule type" value="Genomic_DNA"/>
</dbReference>
<reference evidence="3 4" key="1">
    <citation type="journal article" date="2018" name="Science">
        <title>The opium poppy genome and morphinan production.</title>
        <authorList>
            <person name="Guo L."/>
            <person name="Winzer T."/>
            <person name="Yang X."/>
            <person name="Li Y."/>
            <person name="Ning Z."/>
            <person name="He Z."/>
            <person name="Teodor R."/>
            <person name="Lu Y."/>
            <person name="Bowser T.A."/>
            <person name="Graham I.A."/>
            <person name="Ye K."/>
        </authorList>
    </citation>
    <scope>NUCLEOTIDE SEQUENCE [LARGE SCALE GENOMIC DNA]</scope>
    <source>
        <strain evidence="4">cv. HN1</strain>
        <tissue evidence="3">Leaves</tissue>
    </source>
</reference>
<gene>
    <name evidence="3" type="ORF">C5167_046358</name>
</gene>
<dbReference type="GO" id="GO:0010073">
    <property type="term" value="P:meristem maintenance"/>
    <property type="evidence" value="ECO:0007669"/>
    <property type="project" value="InterPro"/>
</dbReference>
<dbReference type="AlphaFoldDB" id="A0A4Y7LFU8"/>
<dbReference type="Proteomes" id="UP000316621">
    <property type="component" value="Chromosome 11"/>
</dbReference>
<keyword evidence="4" id="KW-1185">Reference proteome</keyword>
<feature type="domain" description="Aminotransferase-like plant mobile" evidence="2">
    <location>
        <begin position="208"/>
        <end position="342"/>
    </location>
</feature>
<protein>
    <recommendedName>
        <fullName evidence="2">Aminotransferase-like plant mobile domain-containing protein</fullName>
    </recommendedName>
</protein>
<evidence type="ECO:0000256" key="1">
    <source>
        <dbReference type="SAM" id="MobiDB-lite"/>
    </source>
</evidence>
<feature type="region of interest" description="Disordered" evidence="1">
    <location>
        <begin position="1"/>
        <end position="26"/>
    </location>
</feature>
<evidence type="ECO:0000259" key="2">
    <source>
        <dbReference type="Pfam" id="PF10536"/>
    </source>
</evidence>
<accession>A0A4Y7LFU8</accession>
<dbReference type="PANTHER" id="PTHR46033">
    <property type="entry name" value="PROTEIN MAIN-LIKE 2"/>
    <property type="match status" value="1"/>
</dbReference>
<feature type="compositionally biased region" description="Acidic residues" evidence="1">
    <location>
        <begin position="1"/>
        <end position="14"/>
    </location>
</feature>
<organism evidence="3 4">
    <name type="scientific">Papaver somniferum</name>
    <name type="common">Opium poppy</name>
    <dbReference type="NCBI Taxonomy" id="3469"/>
    <lineage>
        <taxon>Eukaryota</taxon>
        <taxon>Viridiplantae</taxon>
        <taxon>Streptophyta</taxon>
        <taxon>Embryophyta</taxon>
        <taxon>Tracheophyta</taxon>
        <taxon>Spermatophyta</taxon>
        <taxon>Magnoliopsida</taxon>
        <taxon>Ranunculales</taxon>
        <taxon>Papaveraceae</taxon>
        <taxon>Papaveroideae</taxon>
        <taxon>Papaver</taxon>
    </lineage>
</organism>
<sequence length="470" mass="52317">MNVFEEEYSDGDGPTDDHSSQSLQVGPYGVAGMGRGGKSLAFARSNYYDHYAEGHFLFQDMFFQSLRGIDNSNRHVVSRSTMLLVFENPAPIALNFDGCPYLAIHRGDHVLPMVSFDATGHVPPLWPSWITTTPDCLSHKAVLEKLNSLDVLEALDDSDRDILVLLKLARSYSISRPSIKTTVASPIGSDDNEVEVEASPVGGKPKKNCRAEYSAWLRFWTSPRSRGVSHDPDIPEELRAVSSRTELVAFLTYWLGHDLFEYSKKGTIKDEIIVMATLVSRGVTYPLAPMFLGGLYRHLDVLVYNLRRANDETFTVHSLVPTAFLQVWIWAHFRGCCPKLKKLDAVREVVYVDRGRECRALDKIEEFSFRPDDDDICGVESCAFGVSETNHWSHAKPNTETGVAWDFIASVTPCFLPGFFEGEFCATSYNIEHVARQVGYDQGGSTVLRPSVLSSPKVIGNSCLAKLLGS</sequence>
<dbReference type="Pfam" id="PF10536">
    <property type="entry name" value="PMD"/>
    <property type="match status" value="1"/>
</dbReference>
<name>A0A4Y7LFU8_PAPSO</name>
<dbReference type="Gramene" id="RZC83572">
    <property type="protein sequence ID" value="RZC83572"/>
    <property type="gene ID" value="C5167_046358"/>
</dbReference>
<proteinExistence type="predicted"/>